<evidence type="ECO:0000256" key="1">
    <source>
        <dbReference type="ARBA" id="ARBA00022448"/>
    </source>
</evidence>
<dbReference type="EMBL" id="CAJFCJ010000006">
    <property type="protein sequence ID" value="CAD5116314.1"/>
    <property type="molecule type" value="Genomic_DNA"/>
</dbReference>
<dbReference type="InterPro" id="IPR011057">
    <property type="entry name" value="Mss4-like_sf"/>
</dbReference>
<dbReference type="GO" id="GO:0015031">
    <property type="term" value="P:protein transport"/>
    <property type="evidence" value="ECO:0007669"/>
    <property type="project" value="UniProtKB-KW"/>
</dbReference>
<dbReference type="Gene3D" id="2.170.150.10">
    <property type="entry name" value="Metal Binding Protein, Guanine Nucleotide Exchange Factor, Chain A"/>
    <property type="match status" value="1"/>
</dbReference>
<proteinExistence type="predicted"/>
<dbReference type="PANTHER" id="PTHR13276:SF0">
    <property type="entry name" value="GUANINE NUCLEOTIDE EXCHANGE FACTOR MSS4"/>
    <property type="match status" value="1"/>
</dbReference>
<dbReference type="PROSITE" id="PS51796">
    <property type="entry name" value="MSS4"/>
    <property type="match status" value="1"/>
</dbReference>
<dbReference type="PANTHER" id="PTHR13276">
    <property type="entry name" value="GUANINE NUCLEOTIDE EXCHANGE FACTOR MSS4"/>
    <property type="match status" value="1"/>
</dbReference>
<evidence type="ECO:0000313" key="4">
    <source>
        <dbReference type="EMBL" id="CAD5116314.1"/>
    </source>
</evidence>
<sequence>MAQNSLSNTSDKLPSHEVLKDVPDNLKELIADNGKNLKSIRCSTCKSLILNKDTASLVKRETFLPYPQQKKNQKAEEAEGETVNSFWHVQDMYTFENVGFCKTIGTVKFLMCADCEIGPVGVCDTRGPRDFFVSTDRIAHEN</sequence>
<dbReference type="InterPro" id="IPR011323">
    <property type="entry name" value="Mss4/transl-control_tumour"/>
</dbReference>
<gene>
    <name evidence="4" type="ORF">DGYR_LOCUS4951</name>
</gene>
<dbReference type="GO" id="GO:0007264">
    <property type="term" value="P:small GTPase-mediated signal transduction"/>
    <property type="evidence" value="ECO:0007669"/>
    <property type="project" value="InterPro"/>
</dbReference>
<protein>
    <submittedName>
        <fullName evidence="4">DgyrCDS5218</fullName>
    </submittedName>
</protein>
<comment type="caution">
    <text evidence="4">The sequence shown here is derived from an EMBL/GenBank/DDBJ whole genome shotgun (WGS) entry which is preliminary data.</text>
</comment>
<reference evidence="4 5" key="1">
    <citation type="submission" date="2020-08" db="EMBL/GenBank/DDBJ databases">
        <authorList>
            <person name="Hejnol A."/>
        </authorList>
    </citation>
    <scope>NUCLEOTIDE SEQUENCE [LARGE SCALE GENOMIC DNA]</scope>
</reference>
<dbReference type="Proteomes" id="UP000549394">
    <property type="component" value="Unassembled WGS sequence"/>
</dbReference>
<keyword evidence="5" id="KW-1185">Reference proteome</keyword>
<dbReference type="InterPro" id="IPR007515">
    <property type="entry name" value="Mss4"/>
</dbReference>
<dbReference type="GO" id="GO:0005829">
    <property type="term" value="C:cytosol"/>
    <property type="evidence" value="ECO:0007669"/>
    <property type="project" value="TreeGrafter"/>
</dbReference>
<dbReference type="GO" id="GO:0016020">
    <property type="term" value="C:membrane"/>
    <property type="evidence" value="ECO:0007669"/>
    <property type="project" value="TreeGrafter"/>
</dbReference>
<accession>A0A7I8VJ59</accession>
<name>A0A7I8VJ59_9ANNE</name>
<keyword evidence="2" id="KW-0344">Guanine-nucleotide releasing factor</keyword>
<dbReference type="Pfam" id="PF04421">
    <property type="entry name" value="Mss4"/>
    <property type="match status" value="1"/>
</dbReference>
<dbReference type="OrthoDB" id="30840at2759"/>
<dbReference type="GO" id="GO:0006892">
    <property type="term" value="P:post-Golgi vesicle-mediated transport"/>
    <property type="evidence" value="ECO:0007669"/>
    <property type="project" value="TreeGrafter"/>
</dbReference>
<dbReference type="SUPFAM" id="SSF51316">
    <property type="entry name" value="Mss4-like"/>
    <property type="match status" value="1"/>
</dbReference>
<evidence type="ECO:0000256" key="2">
    <source>
        <dbReference type="ARBA" id="ARBA00022658"/>
    </source>
</evidence>
<dbReference type="GO" id="GO:0008270">
    <property type="term" value="F:zinc ion binding"/>
    <property type="evidence" value="ECO:0007669"/>
    <property type="project" value="TreeGrafter"/>
</dbReference>
<evidence type="ECO:0000313" key="5">
    <source>
        <dbReference type="Proteomes" id="UP000549394"/>
    </source>
</evidence>
<keyword evidence="3" id="KW-0653">Protein transport</keyword>
<dbReference type="GO" id="GO:0005085">
    <property type="term" value="F:guanyl-nucleotide exchange factor activity"/>
    <property type="evidence" value="ECO:0007669"/>
    <property type="project" value="UniProtKB-KW"/>
</dbReference>
<dbReference type="FunFam" id="2.170.150.10:FF:000005">
    <property type="entry name" value="Guanine nucleotide exchange factor MSS4"/>
    <property type="match status" value="1"/>
</dbReference>
<dbReference type="AlphaFoldDB" id="A0A7I8VJ59"/>
<keyword evidence="1" id="KW-0813">Transport</keyword>
<evidence type="ECO:0000256" key="3">
    <source>
        <dbReference type="ARBA" id="ARBA00022927"/>
    </source>
</evidence>
<organism evidence="4 5">
    <name type="scientific">Dimorphilus gyrociliatus</name>
    <dbReference type="NCBI Taxonomy" id="2664684"/>
    <lineage>
        <taxon>Eukaryota</taxon>
        <taxon>Metazoa</taxon>
        <taxon>Spiralia</taxon>
        <taxon>Lophotrochozoa</taxon>
        <taxon>Annelida</taxon>
        <taxon>Polychaeta</taxon>
        <taxon>Polychaeta incertae sedis</taxon>
        <taxon>Dinophilidae</taxon>
        <taxon>Dimorphilus</taxon>
    </lineage>
</organism>